<dbReference type="AlphaFoldDB" id="A0A212LV69"/>
<dbReference type="EMBL" id="FMJE01000003">
    <property type="protein sequence ID" value="SCM81418.1"/>
    <property type="molecule type" value="Genomic_DNA"/>
</dbReference>
<reference evidence="1" key="1">
    <citation type="submission" date="2016-08" db="EMBL/GenBank/DDBJ databases">
        <authorList>
            <person name="Seilhamer J.J."/>
        </authorList>
    </citation>
    <scope>NUCLEOTIDE SEQUENCE</scope>
    <source>
        <strain evidence="1">86</strain>
    </source>
</reference>
<proteinExistence type="predicted"/>
<sequence length="53" mass="5960">MPYLPPIKPKQAKHVCLHFPCGLARSYYKQKTSESSEALISLVTHVGIEPTTY</sequence>
<accession>A0A212LV69</accession>
<protein>
    <submittedName>
        <fullName evidence="1">Uncharacterized protein</fullName>
    </submittedName>
</protein>
<name>A0A212LV69_9FIRM</name>
<evidence type="ECO:0000313" key="1">
    <source>
        <dbReference type="EMBL" id="SCM81418.1"/>
    </source>
</evidence>
<gene>
    <name evidence="1" type="ORF">KL86SPO_31597</name>
</gene>
<organism evidence="1">
    <name type="scientific">uncultured Sporomusa sp</name>
    <dbReference type="NCBI Taxonomy" id="307249"/>
    <lineage>
        <taxon>Bacteria</taxon>
        <taxon>Bacillati</taxon>
        <taxon>Bacillota</taxon>
        <taxon>Negativicutes</taxon>
        <taxon>Selenomonadales</taxon>
        <taxon>Sporomusaceae</taxon>
        <taxon>Sporomusa</taxon>
        <taxon>environmental samples</taxon>
    </lineage>
</organism>